<protein>
    <submittedName>
        <fullName evidence="1">Uncharacterized protein</fullName>
    </submittedName>
</protein>
<dbReference type="Proteomes" id="UP000229641">
    <property type="component" value="Unassembled WGS sequence"/>
</dbReference>
<sequence length="79" mass="8646">MALPKGKGFWEGKTACWEVRGCEVKPGGAPSCPAYKRQEQPCWVIKGTICKGESGMDVSVCKICKVYKEYGKGEDIKVS</sequence>
<accession>A0A2H0M099</accession>
<comment type="caution">
    <text evidence="1">The sequence shown here is derived from an EMBL/GenBank/DDBJ whole genome shotgun (WGS) entry which is preliminary data.</text>
</comment>
<proteinExistence type="predicted"/>
<dbReference type="EMBL" id="PCWA01000051">
    <property type="protein sequence ID" value="PIQ89334.1"/>
    <property type="molecule type" value="Genomic_DNA"/>
</dbReference>
<gene>
    <name evidence="1" type="ORF">COV72_03545</name>
</gene>
<dbReference type="AlphaFoldDB" id="A0A2H0M099"/>
<organism evidence="1 2">
    <name type="scientific">Candidatus Ghiorseimicrobium undicola</name>
    <dbReference type="NCBI Taxonomy" id="1974746"/>
    <lineage>
        <taxon>Bacteria</taxon>
        <taxon>Pseudomonadati</taxon>
        <taxon>Candidatus Omnitrophota</taxon>
        <taxon>Candidatus Ghiorseimicrobium</taxon>
    </lineage>
</organism>
<evidence type="ECO:0000313" key="2">
    <source>
        <dbReference type="Proteomes" id="UP000229641"/>
    </source>
</evidence>
<reference evidence="1 2" key="1">
    <citation type="submission" date="2017-09" db="EMBL/GenBank/DDBJ databases">
        <title>Depth-based differentiation of microbial function through sediment-hosted aquifers and enrichment of novel symbionts in the deep terrestrial subsurface.</title>
        <authorList>
            <person name="Probst A.J."/>
            <person name="Ladd B."/>
            <person name="Jarett J.K."/>
            <person name="Geller-Mcgrath D.E."/>
            <person name="Sieber C.M."/>
            <person name="Emerson J.B."/>
            <person name="Anantharaman K."/>
            <person name="Thomas B.C."/>
            <person name="Malmstrom R."/>
            <person name="Stieglmeier M."/>
            <person name="Klingl A."/>
            <person name="Woyke T."/>
            <person name="Ryan C.M."/>
            <person name="Banfield J.F."/>
        </authorList>
    </citation>
    <scope>NUCLEOTIDE SEQUENCE [LARGE SCALE GENOMIC DNA]</scope>
    <source>
        <strain evidence="1">CG11_big_fil_rev_8_21_14_0_20_42_13</strain>
    </source>
</reference>
<evidence type="ECO:0000313" key="1">
    <source>
        <dbReference type="EMBL" id="PIQ89334.1"/>
    </source>
</evidence>
<name>A0A2H0M099_9BACT</name>